<dbReference type="AlphaFoldDB" id="A0A8S9XB90"/>
<protein>
    <submittedName>
        <fullName evidence="2">Uncharacterized protein</fullName>
    </submittedName>
</protein>
<organism evidence="2 3">
    <name type="scientific">Apolygus lucorum</name>
    <name type="common">Small green plant bug</name>
    <name type="synonym">Lygocoris lucorum</name>
    <dbReference type="NCBI Taxonomy" id="248454"/>
    <lineage>
        <taxon>Eukaryota</taxon>
        <taxon>Metazoa</taxon>
        <taxon>Ecdysozoa</taxon>
        <taxon>Arthropoda</taxon>
        <taxon>Hexapoda</taxon>
        <taxon>Insecta</taxon>
        <taxon>Pterygota</taxon>
        <taxon>Neoptera</taxon>
        <taxon>Paraneoptera</taxon>
        <taxon>Hemiptera</taxon>
        <taxon>Heteroptera</taxon>
        <taxon>Panheteroptera</taxon>
        <taxon>Cimicomorpha</taxon>
        <taxon>Miridae</taxon>
        <taxon>Mirini</taxon>
        <taxon>Apolygus</taxon>
    </lineage>
</organism>
<sequence>MIVRGVLRLTCIPFSVGLNSMVSNGWKNRTFIALGAVSNLIELTLFGWLIYGTIVVSKIWPGSDKDDCDKPCYLTAFSSIVIDWIWKLLITFAVLFPLCWFATEQWTTAMFVMYIGAKKGRKTPHDNPSVQPA</sequence>
<feature type="transmembrane region" description="Helical" evidence="1">
    <location>
        <begin position="84"/>
        <end position="103"/>
    </location>
</feature>
<keyword evidence="1" id="KW-1133">Transmembrane helix</keyword>
<keyword evidence="1" id="KW-0812">Transmembrane</keyword>
<evidence type="ECO:0000256" key="1">
    <source>
        <dbReference type="SAM" id="Phobius"/>
    </source>
</evidence>
<feature type="transmembrane region" description="Helical" evidence="1">
    <location>
        <begin position="31"/>
        <end position="51"/>
    </location>
</feature>
<keyword evidence="3" id="KW-1185">Reference proteome</keyword>
<evidence type="ECO:0000313" key="2">
    <source>
        <dbReference type="EMBL" id="KAF6206350.1"/>
    </source>
</evidence>
<evidence type="ECO:0000313" key="3">
    <source>
        <dbReference type="Proteomes" id="UP000466442"/>
    </source>
</evidence>
<accession>A0A8S9XB90</accession>
<name>A0A8S9XB90_APOLU</name>
<reference evidence="2" key="1">
    <citation type="journal article" date="2021" name="Mol. Ecol. Resour.">
        <title>Apolygus lucorum genome provides insights into omnivorousness and mesophyll feeding.</title>
        <authorList>
            <person name="Liu Y."/>
            <person name="Liu H."/>
            <person name="Wang H."/>
            <person name="Huang T."/>
            <person name="Liu B."/>
            <person name="Yang B."/>
            <person name="Yin L."/>
            <person name="Li B."/>
            <person name="Zhang Y."/>
            <person name="Zhang S."/>
            <person name="Jiang F."/>
            <person name="Zhang X."/>
            <person name="Ren Y."/>
            <person name="Wang B."/>
            <person name="Wang S."/>
            <person name="Lu Y."/>
            <person name="Wu K."/>
            <person name="Fan W."/>
            <person name="Wang G."/>
        </authorList>
    </citation>
    <scope>NUCLEOTIDE SEQUENCE</scope>
    <source>
        <strain evidence="2">12Hb</strain>
    </source>
</reference>
<dbReference type="Proteomes" id="UP000466442">
    <property type="component" value="Unassembled WGS sequence"/>
</dbReference>
<dbReference type="EMBL" id="WIXP02000008">
    <property type="protein sequence ID" value="KAF6206350.1"/>
    <property type="molecule type" value="Genomic_DNA"/>
</dbReference>
<gene>
    <name evidence="2" type="ORF">GE061_017583</name>
</gene>
<proteinExistence type="predicted"/>
<keyword evidence="1" id="KW-0472">Membrane</keyword>
<comment type="caution">
    <text evidence="2">The sequence shown here is derived from an EMBL/GenBank/DDBJ whole genome shotgun (WGS) entry which is preliminary data.</text>
</comment>